<dbReference type="RefSeq" id="WP_112095373.1">
    <property type="nucleotide sequence ID" value="NZ_QMBP01000001.1"/>
</dbReference>
<dbReference type="AlphaFoldDB" id="A0A330I0M4"/>
<dbReference type="Pfam" id="PF01370">
    <property type="entry name" value="Epimerase"/>
    <property type="match status" value="1"/>
</dbReference>
<dbReference type="SUPFAM" id="SSF51735">
    <property type="entry name" value="NAD(P)-binding Rossmann-fold domains"/>
    <property type="match status" value="1"/>
</dbReference>
<evidence type="ECO:0000313" key="2">
    <source>
        <dbReference type="EMBL" id="RAZ92834.1"/>
    </source>
</evidence>
<accession>A0A330I0M4</accession>
<dbReference type="InterPro" id="IPR051783">
    <property type="entry name" value="NAD(P)-dependent_oxidoreduct"/>
</dbReference>
<dbReference type="InterPro" id="IPR036291">
    <property type="entry name" value="NAD(P)-bd_dom_sf"/>
</dbReference>
<feature type="domain" description="NAD-dependent epimerase/dehydratase" evidence="1">
    <location>
        <begin position="6"/>
        <end position="203"/>
    </location>
</feature>
<dbReference type="Proteomes" id="UP000251558">
    <property type="component" value="Unassembled WGS sequence"/>
</dbReference>
<organism evidence="2 3">
    <name type="scientific">Mesorhizobium hawassense</name>
    <dbReference type="NCBI Taxonomy" id="1209954"/>
    <lineage>
        <taxon>Bacteria</taxon>
        <taxon>Pseudomonadati</taxon>
        <taxon>Pseudomonadota</taxon>
        <taxon>Alphaproteobacteria</taxon>
        <taxon>Hyphomicrobiales</taxon>
        <taxon>Phyllobacteriaceae</taxon>
        <taxon>Mesorhizobium</taxon>
    </lineage>
</organism>
<proteinExistence type="predicted"/>
<dbReference type="OrthoDB" id="8205493at2"/>
<dbReference type="InterPro" id="IPR001509">
    <property type="entry name" value="Epimerase_deHydtase"/>
</dbReference>
<dbReference type="PANTHER" id="PTHR48079:SF6">
    <property type="entry name" value="NAD(P)-BINDING DOMAIN-CONTAINING PROTEIN-RELATED"/>
    <property type="match status" value="1"/>
</dbReference>
<reference evidence="2 3" key="2">
    <citation type="submission" date="2018-07" db="EMBL/GenBank/DDBJ databases">
        <title>Diversity of Mesorhizobium strains in Brazil.</title>
        <authorList>
            <person name="Helene L.C.F."/>
            <person name="Dall'Agnol R."/>
            <person name="Delamuta J.R.M."/>
            <person name="Hungria M."/>
        </authorList>
    </citation>
    <scope>NUCLEOTIDE SEQUENCE [LARGE SCALE GENOMIC DNA]</scope>
    <source>
        <strain evidence="2 3">AC99b</strain>
    </source>
</reference>
<dbReference type="EMBL" id="QMBP01000001">
    <property type="protein sequence ID" value="RAZ92834.1"/>
    <property type="molecule type" value="Genomic_DNA"/>
</dbReference>
<dbReference type="PANTHER" id="PTHR48079">
    <property type="entry name" value="PROTEIN YEEZ"/>
    <property type="match status" value="1"/>
</dbReference>
<gene>
    <name evidence="2" type="ORF">DPM33_02905</name>
</gene>
<sequence length="299" mass="31752">MSVFVVVGAGPVGRETGRLLAKDGHEVRLVSRSGTAAGGSVAAVALDARDADGLARIGAGAEAIFMCAMAPYTRWPTDFPPIMEGVTAAAEKLQARLVVLGNVYGYGSEAQSPLTSSAPLAPTSVKGRVRVAMWERALSAGVPALEVRASDYLGEGAGSLFTLMTLPSLLAGKPAMVAGDLDSRHAWTFTRDVARTLVAVSRYTGEWGRAFLVPSQHASVRNLAQRFCELAGKPAPDPQMLTEQEVEAMGREDALMRELPEMAYLFRKPCIVDASDTERLLGISASSLDAMIEDTLRKD</sequence>
<dbReference type="GO" id="GO:0005737">
    <property type="term" value="C:cytoplasm"/>
    <property type="evidence" value="ECO:0007669"/>
    <property type="project" value="TreeGrafter"/>
</dbReference>
<evidence type="ECO:0000259" key="1">
    <source>
        <dbReference type="Pfam" id="PF01370"/>
    </source>
</evidence>
<dbReference type="Gene3D" id="3.40.50.720">
    <property type="entry name" value="NAD(P)-binding Rossmann-like Domain"/>
    <property type="match status" value="1"/>
</dbReference>
<keyword evidence="3" id="KW-1185">Reference proteome</keyword>
<comment type="caution">
    <text evidence="2">The sequence shown here is derived from an EMBL/GenBank/DDBJ whole genome shotgun (WGS) entry which is preliminary data.</text>
</comment>
<evidence type="ECO:0000313" key="3">
    <source>
        <dbReference type="Proteomes" id="UP000251558"/>
    </source>
</evidence>
<name>A0A330I0M4_9HYPH</name>
<reference evidence="3" key="1">
    <citation type="submission" date="2018-06" db="EMBL/GenBank/DDBJ databases">
        <authorList>
            <person name="Helene L.C."/>
            <person name="Dall'Agnol R."/>
            <person name="Delamuta J.R."/>
            <person name="Hungria M."/>
        </authorList>
    </citation>
    <scope>NUCLEOTIDE SEQUENCE [LARGE SCALE GENOMIC DNA]</scope>
    <source>
        <strain evidence="3">AC99b</strain>
    </source>
</reference>
<dbReference type="GO" id="GO:0004029">
    <property type="term" value="F:aldehyde dehydrogenase (NAD+) activity"/>
    <property type="evidence" value="ECO:0007669"/>
    <property type="project" value="TreeGrafter"/>
</dbReference>
<protein>
    <submittedName>
        <fullName evidence="2">Oxidoreductase</fullName>
    </submittedName>
</protein>